<dbReference type="EMBL" id="VMSJ01000001">
    <property type="protein sequence ID" value="TVT29818.1"/>
    <property type="molecule type" value="Genomic_DNA"/>
</dbReference>
<organism evidence="3 4">
    <name type="scientific">Salinicoccus cyprini</name>
    <dbReference type="NCBI Taxonomy" id="2493691"/>
    <lineage>
        <taxon>Bacteria</taxon>
        <taxon>Bacillati</taxon>
        <taxon>Bacillota</taxon>
        <taxon>Bacilli</taxon>
        <taxon>Bacillales</taxon>
        <taxon>Staphylococcaceae</taxon>
        <taxon>Salinicoccus</taxon>
    </lineage>
</organism>
<evidence type="ECO:0000313" key="3">
    <source>
        <dbReference type="EMBL" id="TVT29818.1"/>
    </source>
</evidence>
<feature type="transmembrane region" description="Helical" evidence="1">
    <location>
        <begin position="6"/>
        <end position="24"/>
    </location>
</feature>
<evidence type="ECO:0000259" key="2">
    <source>
        <dbReference type="PROSITE" id="PS51352"/>
    </source>
</evidence>
<keyword evidence="4" id="KW-1185">Reference proteome</keyword>
<protein>
    <submittedName>
        <fullName evidence="3">Thioredoxin family protein</fullName>
    </submittedName>
</protein>
<reference evidence="3 4" key="1">
    <citation type="submission" date="2019-07" db="EMBL/GenBank/DDBJ databases">
        <title>Salinicoccus cyprini sp. nov., isolated from gastro-intestinal tract of mirror carp, Cyprinus carpio var. specularis, collected from Gobind Sagar Reservoir, Himachal Pradesh, India.</title>
        <authorList>
            <person name="Talwar C."/>
            <person name="Singh A.K."/>
            <person name="Lal R."/>
            <person name="Negi R.K."/>
        </authorList>
    </citation>
    <scope>NUCLEOTIDE SEQUENCE [LARGE SCALE GENOMIC DNA]</scope>
    <source>
        <strain evidence="3 4">CT19</strain>
    </source>
</reference>
<dbReference type="SUPFAM" id="SSF52833">
    <property type="entry name" value="Thioredoxin-like"/>
    <property type="match status" value="1"/>
</dbReference>
<comment type="caution">
    <text evidence="3">The sequence shown here is derived from an EMBL/GenBank/DDBJ whole genome shotgun (WGS) entry which is preliminary data.</text>
</comment>
<name>A0A558AZW5_9STAP</name>
<evidence type="ECO:0000256" key="1">
    <source>
        <dbReference type="SAM" id="Phobius"/>
    </source>
</evidence>
<evidence type="ECO:0000313" key="4">
    <source>
        <dbReference type="Proteomes" id="UP000315103"/>
    </source>
</evidence>
<proteinExistence type="predicted"/>
<keyword evidence="1" id="KW-0472">Membrane</keyword>
<dbReference type="Pfam" id="PF00085">
    <property type="entry name" value="Thioredoxin"/>
    <property type="match status" value="1"/>
</dbReference>
<dbReference type="InterPro" id="IPR013766">
    <property type="entry name" value="Thioredoxin_domain"/>
</dbReference>
<dbReference type="OrthoDB" id="32134at2"/>
<dbReference type="CDD" id="cd02947">
    <property type="entry name" value="TRX_family"/>
    <property type="match status" value="1"/>
</dbReference>
<dbReference type="RefSeq" id="WP_145287169.1">
    <property type="nucleotide sequence ID" value="NZ_VMSJ01000001.1"/>
</dbReference>
<feature type="domain" description="Thioredoxin" evidence="2">
    <location>
        <begin position="32"/>
        <end position="162"/>
    </location>
</feature>
<dbReference type="Proteomes" id="UP000315103">
    <property type="component" value="Unassembled WGS sequence"/>
</dbReference>
<dbReference type="Gene3D" id="3.40.30.10">
    <property type="entry name" value="Glutaredoxin"/>
    <property type="match status" value="1"/>
</dbReference>
<gene>
    <name evidence="3" type="ORF">FO441_05980</name>
</gene>
<dbReference type="InterPro" id="IPR036249">
    <property type="entry name" value="Thioredoxin-like_sf"/>
</dbReference>
<dbReference type="PROSITE" id="PS51352">
    <property type="entry name" value="THIOREDOXIN_2"/>
    <property type="match status" value="1"/>
</dbReference>
<keyword evidence="1" id="KW-0812">Transmembrane</keyword>
<dbReference type="AlphaFoldDB" id="A0A558AZW5"/>
<accession>A0A558AZW5</accession>
<sequence>MGNKIFYGIIALVIVAFAAVFIFMNSASENPEDGYYPYTDLESENLSGATIDKLEDENYHYNKTLDETREIIDAGDGEFVYFWSPTCSHCAAATPFLIDAFNQTGEEVTQLNILEYEQAWNDYAIEATPTLVYYENGEEVDRFAGNPGNADEYVQFINAMTGAE</sequence>
<keyword evidence="1" id="KW-1133">Transmembrane helix</keyword>